<evidence type="ECO:0000313" key="4">
    <source>
        <dbReference type="EMBL" id="KAJ8019168.1"/>
    </source>
</evidence>
<dbReference type="Proteomes" id="UP001152320">
    <property type="component" value="Unassembled WGS sequence"/>
</dbReference>
<dbReference type="Pfam" id="PF04970">
    <property type="entry name" value="LRAT"/>
    <property type="match status" value="2"/>
</dbReference>
<keyword evidence="2" id="KW-0472">Membrane</keyword>
<protein>
    <recommendedName>
        <fullName evidence="3">LRAT domain-containing protein</fullName>
    </recommendedName>
</protein>
<keyword evidence="2" id="KW-1133">Transmembrane helix</keyword>
<dbReference type="EMBL" id="JAIZAY010000072">
    <property type="protein sequence ID" value="KAJ8019168.1"/>
    <property type="molecule type" value="Genomic_DNA"/>
</dbReference>
<proteinExistence type="predicted"/>
<dbReference type="PANTHER" id="PTHR46137:SF2">
    <property type="entry name" value="OS09G0526800 PROTEIN"/>
    <property type="match status" value="1"/>
</dbReference>
<feature type="transmembrane region" description="Helical" evidence="2">
    <location>
        <begin position="369"/>
        <end position="391"/>
    </location>
</feature>
<feature type="domain" description="LRAT" evidence="3">
    <location>
        <begin position="132"/>
        <end position="243"/>
    </location>
</feature>
<dbReference type="PROSITE" id="PS51934">
    <property type="entry name" value="LRAT"/>
    <property type="match status" value="1"/>
</dbReference>
<evidence type="ECO:0000256" key="2">
    <source>
        <dbReference type="SAM" id="Phobius"/>
    </source>
</evidence>
<sequence>MQRKVRSSSSYSEDELPSLDSWDQTVPEQSKIRLDSMDQNQKCFCEEPDGNYKLYSHENQKYQYCAQCDCERIERVYTKEDTDLEEDVNETLPAMDPELKISVNNEKVESPCQAASLSPGSHIAWVRGMGKILGFQGFTYSHHAIVEKNDGTTLTIIHYAADKNNGNAMRIHRSLLNIHSYDEMGYKALYLIKYSKSILKANPPALVLKRAVARLGEQLYDLTRRNCESFVNFCKSGVSRSLQVAAFLHSSYIKLRDTLVDLATSAKVWLLKAPFLTKDLIKESFSGASKDGLGVVGDTIVFATEGLISTGDINKLYECRRNRDMDMPLFRKTLLERLRVSLARFLVVTYSAVHFGAVGAAIGTATTPGVGTVVGAGIGAAIGAVAGHITFEGVRSMNWSYSNSVTVDTIDDLKRGDHIVLFENVFHPRCHGIVTEVDKRRNRLCIIRNLFAEGVKEEYIPFIKMTRIKYSFGESYPPHVVIERARSKMGTQDYFIILNNCKHFARSQKMREELNF</sequence>
<dbReference type="OrthoDB" id="421951at2759"/>
<name>A0A9Q0YAV9_HOLLE</name>
<evidence type="ECO:0000313" key="5">
    <source>
        <dbReference type="Proteomes" id="UP001152320"/>
    </source>
</evidence>
<accession>A0A9Q0YAV9</accession>
<dbReference type="InterPro" id="IPR007053">
    <property type="entry name" value="LRAT_dom"/>
</dbReference>
<feature type="transmembrane region" description="Helical" evidence="2">
    <location>
        <begin position="341"/>
        <end position="363"/>
    </location>
</feature>
<dbReference type="PANTHER" id="PTHR46137">
    <property type="entry name" value="OS05G0310600 PROTEIN"/>
    <property type="match status" value="1"/>
</dbReference>
<comment type="caution">
    <text evidence="4">The sequence shown here is derived from an EMBL/GenBank/DDBJ whole genome shotgun (WGS) entry which is preliminary data.</text>
</comment>
<organism evidence="4 5">
    <name type="scientific">Holothuria leucospilota</name>
    <name type="common">Black long sea cucumber</name>
    <name type="synonym">Mertensiothuria leucospilota</name>
    <dbReference type="NCBI Taxonomy" id="206669"/>
    <lineage>
        <taxon>Eukaryota</taxon>
        <taxon>Metazoa</taxon>
        <taxon>Echinodermata</taxon>
        <taxon>Eleutherozoa</taxon>
        <taxon>Echinozoa</taxon>
        <taxon>Holothuroidea</taxon>
        <taxon>Aspidochirotacea</taxon>
        <taxon>Aspidochirotida</taxon>
        <taxon>Holothuriidae</taxon>
        <taxon>Holothuria</taxon>
    </lineage>
</organism>
<dbReference type="AlphaFoldDB" id="A0A9Q0YAV9"/>
<evidence type="ECO:0000256" key="1">
    <source>
        <dbReference type="SAM" id="MobiDB-lite"/>
    </source>
</evidence>
<keyword evidence="2" id="KW-0812">Transmembrane</keyword>
<reference evidence="4" key="1">
    <citation type="submission" date="2021-10" db="EMBL/GenBank/DDBJ databases">
        <title>Tropical sea cucumber genome reveals ecological adaptation and Cuvierian tubules defense mechanism.</title>
        <authorList>
            <person name="Chen T."/>
        </authorList>
    </citation>
    <scope>NUCLEOTIDE SEQUENCE</scope>
    <source>
        <strain evidence="4">Nanhai2018</strain>
        <tissue evidence="4">Muscle</tissue>
    </source>
</reference>
<evidence type="ECO:0000259" key="3">
    <source>
        <dbReference type="PROSITE" id="PS51934"/>
    </source>
</evidence>
<feature type="region of interest" description="Disordered" evidence="1">
    <location>
        <begin position="1"/>
        <end position="33"/>
    </location>
</feature>
<gene>
    <name evidence="4" type="ORF">HOLleu_42431</name>
</gene>
<dbReference type="Gene3D" id="3.90.1720.10">
    <property type="entry name" value="endopeptidase domain like (from Nostoc punctiforme)"/>
    <property type="match status" value="2"/>
</dbReference>
<keyword evidence="5" id="KW-1185">Reference proteome</keyword>